<feature type="compositionally biased region" description="Polar residues" evidence="3">
    <location>
        <begin position="176"/>
        <end position="187"/>
    </location>
</feature>
<evidence type="ECO:0000256" key="2">
    <source>
        <dbReference type="RuleBase" id="RU049442"/>
    </source>
</evidence>
<gene>
    <name evidence="5" type="primary">LOC101891896</name>
</gene>
<feature type="compositionally biased region" description="Gly residues" evidence="3">
    <location>
        <begin position="839"/>
        <end position="849"/>
    </location>
</feature>
<feature type="compositionally biased region" description="Basic and acidic residues" evidence="3">
    <location>
        <begin position="705"/>
        <end position="714"/>
    </location>
</feature>
<feature type="region of interest" description="Disordered" evidence="3">
    <location>
        <begin position="746"/>
        <end position="974"/>
    </location>
</feature>
<feature type="region of interest" description="Disordered" evidence="3">
    <location>
        <begin position="284"/>
        <end position="344"/>
    </location>
</feature>
<evidence type="ECO:0000256" key="3">
    <source>
        <dbReference type="SAM" id="MobiDB-lite"/>
    </source>
</evidence>
<feature type="compositionally biased region" description="Gly residues" evidence="3">
    <location>
        <begin position="791"/>
        <end position="808"/>
    </location>
</feature>
<dbReference type="InterPro" id="IPR008996">
    <property type="entry name" value="IL1/FGF"/>
</dbReference>
<feature type="compositionally biased region" description="Low complexity" evidence="3">
    <location>
        <begin position="616"/>
        <end position="693"/>
    </location>
</feature>
<dbReference type="Pfam" id="PF00167">
    <property type="entry name" value="FGF"/>
    <property type="match status" value="1"/>
</dbReference>
<keyword evidence="4" id="KW-1185">Reference proteome</keyword>
<dbReference type="SMART" id="SM00442">
    <property type="entry name" value="FGF"/>
    <property type="match status" value="1"/>
</dbReference>
<dbReference type="SUPFAM" id="SSF50353">
    <property type="entry name" value="Cytokine"/>
    <property type="match status" value="1"/>
</dbReference>
<feature type="region of interest" description="Disordered" evidence="3">
    <location>
        <begin position="548"/>
        <end position="729"/>
    </location>
</feature>
<feature type="compositionally biased region" description="Acidic residues" evidence="3">
    <location>
        <begin position="936"/>
        <end position="961"/>
    </location>
</feature>
<feature type="compositionally biased region" description="Polar residues" evidence="3">
    <location>
        <begin position="297"/>
        <end position="309"/>
    </location>
</feature>
<feature type="region of interest" description="Disordered" evidence="3">
    <location>
        <begin position="172"/>
        <end position="237"/>
    </location>
</feature>
<feature type="region of interest" description="Disordered" evidence="3">
    <location>
        <begin position="147"/>
        <end position="166"/>
    </location>
</feature>
<protein>
    <recommendedName>
        <fullName evidence="2">Fibroblast growth factor</fullName>
        <shortName evidence="2">FGF</shortName>
    </recommendedName>
</protein>
<dbReference type="Proteomes" id="UP001652621">
    <property type="component" value="Unplaced"/>
</dbReference>
<feature type="compositionally biased region" description="Polar residues" evidence="3">
    <location>
        <begin position="880"/>
        <end position="893"/>
    </location>
</feature>
<dbReference type="PANTHER" id="PTHR11486">
    <property type="entry name" value="FIBROBLAST GROWTH FACTOR"/>
    <property type="match status" value="1"/>
</dbReference>
<proteinExistence type="inferred from homology"/>
<evidence type="ECO:0000313" key="5">
    <source>
        <dbReference type="RefSeq" id="XP_058978717.1"/>
    </source>
</evidence>
<feature type="compositionally biased region" description="Basic residues" evidence="3">
    <location>
        <begin position="695"/>
        <end position="704"/>
    </location>
</feature>
<organism evidence="4 5">
    <name type="scientific">Musca domestica</name>
    <name type="common">House fly</name>
    <dbReference type="NCBI Taxonomy" id="7370"/>
    <lineage>
        <taxon>Eukaryota</taxon>
        <taxon>Metazoa</taxon>
        <taxon>Ecdysozoa</taxon>
        <taxon>Arthropoda</taxon>
        <taxon>Hexapoda</taxon>
        <taxon>Insecta</taxon>
        <taxon>Pterygota</taxon>
        <taxon>Neoptera</taxon>
        <taxon>Endopterygota</taxon>
        <taxon>Diptera</taxon>
        <taxon>Brachycera</taxon>
        <taxon>Muscomorpha</taxon>
        <taxon>Muscoidea</taxon>
        <taxon>Muscidae</taxon>
        <taxon>Musca</taxon>
    </lineage>
</organism>
<name>A0ABM3UYV4_MUSDO</name>
<sequence length="1021" mass="110759">MRRNLRLDWRALALLGALLSIIIDWPGLMYAMPTILPPLALAAPATDTLNVIKNDKILNVLNPYEHDTAMHVQPSVKDEFNVYELLLTTTNRPFSDLQETQRTTTPEGRIAEEDISVSTMETLEMQTERRHHHQQQQQQMMMMNEKEEKEEANENLNSISQNDIDRRTTTITTTTQEASVDNVSDLQSPPEVSKEEEEAAVSSTNTHIMDSWTTSTQPPTTIPPFPSTTTTESSAQIQSTLMPSTVIDNDNASLTKENKTKAQSSDVRSIFQFSSSHHLAILSRTERSIRSSSSSSVNAKNTSGPTTSHSSMGIGGGAVSGRGIGSGGSGLVRRSSDMGGMKTKRLNNSRHLHTKNNLDRNERSTVSHLSGPSRKIQLYIKNRFLQLMPDGTVNGTPDDQSEYTILQRSTVDVGRIKVQGVATCLYLCMDPCGAVYGSKEFTDDCVFNENMEQHNYNTYSSTYNSNSRRKYYLALNRHGEPRKLQIPPTRSLGKLATYTNAITEAVPQERVEQLIAKNFGANRIKHGIRQLCDTGKPLIELIDSKNFKAHPKCNPNSSSSSSSNSNSNSNNNSHNTASSNKNSKHNLNSSSHSLGNSNSGQLLNNVPAANDKTKLSNSSSSSGRNSNSNNSNNKPETNQRNSSSSNSSSSSKNNSHSSISNSQNNGHISNSSSNSNSKTTTATTTATTNGSNSKGRGKKLRKCRPHENEEEHNCQRRPQALQKQGKQKRCRELMLKQQQEGITDIVLPPMCKKKGPKKQGAKNKRPAGEGRNKNGLGTDGLGPNNRRGKKLSGGLGSGGAVPATGGGRQAAKQNGGNGGNGAGGAGAGGQKKKQKNPKRGGGTAGGTGVNGKNKKQQKTTTTTTERTSTSPSTSTLESSFWETSSLMPSSTLFDTYDPHAESTSDRGDREQRNVRYSNSMEESMEVSSEDTSAAAEDNENEDDDDGYTGDGEEDASYEDDSFVSSSSSSLTPHAEADIANPPIAGGADDFLYYDTLDVLPIGLWELIAGIWILVWSLQVIS</sequence>
<feature type="compositionally biased region" description="Low complexity" evidence="3">
    <location>
        <begin position="858"/>
        <end position="879"/>
    </location>
</feature>
<evidence type="ECO:0000313" key="4">
    <source>
        <dbReference type="Proteomes" id="UP001652621"/>
    </source>
</evidence>
<dbReference type="PRINTS" id="PR00262">
    <property type="entry name" value="IL1HBGF"/>
</dbReference>
<dbReference type="RefSeq" id="XP_058978717.1">
    <property type="nucleotide sequence ID" value="XM_059122734.1"/>
</dbReference>
<accession>A0ABM3UYV4</accession>
<feature type="compositionally biased region" description="Gly residues" evidence="3">
    <location>
        <begin position="313"/>
        <end position="330"/>
    </location>
</feature>
<dbReference type="PRINTS" id="PR00263">
    <property type="entry name" value="HBGFFGF"/>
</dbReference>
<evidence type="ECO:0000256" key="1">
    <source>
        <dbReference type="ARBA" id="ARBA00007936"/>
    </source>
</evidence>
<feature type="compositionally biased region" description="Basic residues" evidence="3">
    <location>
        <begin position="751"/>
        <end position="765"/>
    </location>
</feature>
<dbReference type="Gene3D" id="2.80.10.50">
    <property type="match status" value="1"/>
</dbReference>
<feature type="compositionally biased region" description="Low complexity" evidence="3">
    <location>
        <begin position="556"/>
        <end position="605"/>
    </location>
</feature>
<dbReference type="InterPro" id="IPR002209">
    <property type="entry name" value="Fibroblast_GF_fam"/>
</dbReference>
<dbReference type="CDD" id="cd23311">
    <property type="entry name" value="beta-trefoil_FGF_Bnl-like"/>
    <property type="match status" value="1"/>
</dbReference>
<feature type="compositionally biased region" description="Gly residues" evidence="3">
    <location>
        <begin position="815"/>
        <end position="829"/>
    </location>
</feature>
<comment type="similarity">
    <text evidence="1 2">Belongs to the heparin-binding growth factors family.</text>
</comment>
<dbReference type="GeneID" id="101891896"/>
<feature type="compositionally biased region" description="Basic and acidic residues" evidence="3">
    <location>
        <begin position="896"/>
        <end position="913"/>
    </location>
</feature>
<reference evidence="5" key="1">
    <citation type="submission" date="2025-08" db="UniProtKB">
        <authorList>
            <consortium name="RefSeq"/>
        </authorList>
    </citation>
    <scope>IDENTIFICATION</scope>
    <source>
        <strain evidence="5">Aabys</strain>
        <tissue evidence="5">Whole body</tissue>
    </source>
</reference>